<organism evidence="2 3">
    <name type="scientific">Alteromonas australica</name>
    <dbReference type="NCBI Taxonomy" id="589873"/>
    <lineage>
        <taxon>Bacteria</taxon>
        <taxon>Pseudomonadati</taxon>
        <taxon>Pseudomonadota</taxon>
        <taxon>Gammaproteobacteria</taxon>
        <taxon>Alteromonadales</taxon>
        <taxon>Alteromonadaceae</taxon>
        <taxon>Alteromonas/Salinimonas group</taxon>
        <taxon>Alteromonas</taxon>
    </lineage>
</organism>
<feature type="transmembrane region" description="Helical" evidence="1">
    <location>
        <begin position="81"/>
        <end position="104"/>
    </location>
</feature>
<keyword evidence="1" id="KW-1133">Transmembrane helix</keyword>
<dbReference type="Proteomes" id="UP000263517">
    <property type="component" value="Unassembled WGS sequence"/>
</dbReference>
<dbReference type="AlphaFoldDB" id="A0A350P6I2"/>
<keyword evidence="1" id="KW-0812">Transmembrane</keyword>
<evidence type="ECO:0008006" key="4">
    <source>
        <dbReference type="Google" id="ProtNLM"/>
    </source>
</evidence>
<dbReference type="Pfam" id="PF11351">
    <property type="entry name" value="GTA_holin_3TM"/>
    <property type="match status" value="1"/>
</dbReference>
<accession>A0A350P6I2</accession>
<name>A0A350P6I2_9ALTE</name>
<feature type="transmembrane region" description="Helical" evidence="1">
    <location>
        <begin position="51"/>
        <end position="75"/>
    </location>
</feature>
<protein>
    <recommendedName>
        <fullName evidence="4">Holin of 3TMs, for gene-transfer release</fullName>
    </recommendedName>
</protein>
<evidence type="ECO:0000256" key="1">
    <source>
        <dbReference type="SAM" id="Phobius"/>
    </source>
</evidence>
<proteinExistence type="predicted"/>
<sequence>FIEDKDQKNQLAHEISTMAERHAQELAKGQLEINKAEAQSRNIFVAGWRPFIGWTCGVAMAYNYVIHPIMIFVLAQLDYLVALPALDLGEMMPVLMGMLGLGGLRSFEKYKGISK</sequence>
<dbReference type="EMBL" id="DNAN01000505">
    <property type="protein sequence ID" value="HAW76899.1"/>
    <property type="molecule type" value="Genomic_DNA"/>
</dbReference>
<dbReference type="InterPro" id="IPR021497">
    <property type="entry name" value="GTA_holin_3TM"/>
</dbReference>
<keyword evidence="1" id="KW-0472">Membrane</keyword>
<gene>
    <name evidence="2" type="ORF">DCW74_14345</name>
</gene>
<comment type="caution">
    <text evidence="2">The sequence shown here is derived from an EMBL/GenBank/DDBJ whole genome shotgun (WGS) entry which is preliminary data.</text>
</comment>
<reference evidence="2 3" key="1">
    <citation type="journal article" date="2018" name="Nat. Biotechnol.">
        <title>A standardized bacterial taxonomy based on genome phylogeny substantially revises the tree of life.</title>
        <authorList>
            <person name="Parks D.H."/>
            <person name="Chuvochina M."/>
            <person name="Waite D.W."/>
            <person name="Rinke C."/>
            <person name="Skarshewski A."/>
            <person name="Chaumeil P.A."/>
            <person name="Hugenholtz P."/>
        </authorList>
    </citation>
    <scope>NUCLEOTIDE SEQUENCE [LARGE SCALE GENOMIC DNA]</scope>
    <source>
        <strain evidence="2">UBA11978</strain>
    </source>
</reference>
<feature type="non-terminal residue" evidence="2">
    <location>
        <position position="1"/>
    </location>
</feature>
<evidence type="ECO:0000313" key="3">
    <source>
        <dbReference type="Proteomes" id="UP000263517"/>
    </source>
</evidence>
<evidence type="ECO:0000313" key="2">
    <source>
        <dbReference type="EMBL" id="HAW76899.1"/>
    </source>
</evidence>